<protein>
    <recommendedName>
        <fullName evidence="4">Low-complexity protein</fullName>
    </recommendedName>
</protein>
<sequence>MLKLKSLFIALATSALMLSGTAMADANPFQMLNGSQTLLVADGHGNKCGGEKKCGTEAKCGAEKKCGTEAKCGAEKKCGTEAKCGAEKKCGSAK</sequence>
<dbReference type="RefSeq" id="WP_173271526.1">
    <property type="nucleotide sequence ID" value="NZ_AP021889.1"/>
</dbReference>
<reference evidence="3" key="1">
    <citation type="submission" date="2019-11" db="EMBL/GenBank/DDBJ databases">
        <title>Isolation and characterization of two novel species in the genus Thiomicrorhabdus.</title>
        <authorList>
            <person name="Mochizuki J."/>
            <person name="Kojima H."/>
            <person name="Fukui M."/>
        </authorList>
    </citation>
    <scope>NUCLEOTIDE SEQUENCE [LARGE SCALE GENOMIC DNA]</scope>
    <source>
        <strain evidence="3">aks77</strain>
    </source>
</reference>
<dbReference type="KEGG" id="tse:THMIRHAS_10180"/>
<keyword evidence="3" id="KW-1185">Reference proteome</keyword>
<name>A0A6F8PU48_9GAMM</name>
<feature type="chain" id="PRO_5026033378" description="Low-complexity protein" evidence="1">
    <location>
        <begin position="25"/>
        <end position="94"/>
    </location>
</feature>
<feature type="signal peptide" evidence="1">
    <location>
        <begin position="1"/>
        <end position="24"/>
    </location>
</feature>
<evidence type="ECO:0000313" key="2">
    <source>
        <dbReference type="EMBL" id="BBP45645.1"/>
    </source>
</evidence>
<keyword evidence="1" id="KW-0732">Signal</keyword>
<organism evidence="2 3">
    <name type="scientific">Thiosulfatimonas sediminis</name>
    <dbReference type="NCBI Taxonomy" id="2675054"/>
    <lineage>
        <taxon>Bacteria</taxon>
        <taxon>Pseudomonadati</taxon>
        <taxon>Pseudomonadota</taxon>
        <taxon>Gammaproteobacteria</taxon>
        <taxon>Thiotrichales</taxon>
        <taxon>Piscirickettsiaceae</taxon>
        <taxon>Thiosulfatimonas</taxon>
    </lineage>
</organism>
<accession>A0A6F8PU48</accession>
<evidence type="ECO:0008006" key="4">
    <source>
        <dbReference type="Google" id="ProtNLM"/>
    </source>
</evidence>
<evidence type="ECO:0000256" key="1">
    <source>
        <dbReference type="SAM" id="SignalP"/>
    </source>
</evidence>
<dbReference type="AlphaFoldDB" id="A0A6F8PU48"/>
<dbReference type="Proteomes" id="UP000501726">
    <property type="component" value="Chromosome"/>
</dbReference>
<dbReference type="EMBL" id="AP021889">
    <property type="protein sequence ID" value="BBP45645.1"/>
    <property type="molecule type" value="Genomic_DNA"/>
</dbReference>
<evidence type="ECO:0000313" key="3">
    <source>
        <dbReference type="Proteomes" id="UP000501726"/>
    </source>
</evidence>
<gene>
    <name evidence="2" type="ORF">THMIRHAS_10180</name>
</gene>
<proteinExistence type="predicted"/>